<sequence length="89" mass="10153">MRKQDELKIDILESLARSQKALAKIIENMAEQTEHAHGLSENLAENMQALSKYQLSLASKMSGITVHSKRYGLPGRPWLHRRLTVTVRK</sequence>
<proteinExistence type="predicted"/>
<reference evidence="2" key="1">
    <citation type="journal article" date="2019" name="Int. J. Syst. Evol. Microbiol.">
        <title>The Global Catalogue of Microorganisms (GCM) 10K type strain sequencing project: providing services to taxonomists for standard genome sequencing and annotation.</title>
        <authorList>
            <consortium name="The Broad Institute Genomics Platform"/>
            <consortium name="The Broad Institute Genome Sequencing Center for Infectious Disease"/>
            <person name="Wu L."/>
            <person name="Ma J."/>
        </authorList>
    </citation>
    <scope>NUCLEOTIDE SEQUENCE [LARGE SCALE GENOMIC DNA]</scope>
    <source>
        <strain evidence="2">KCTC 3950</strain>
    </source>
</reference>
<comment type="caution">
    <text evidence="1">The sequence shown here is derived from an EMBL/GenBank/DDBJ whole genome shotgun (WGS) entry which is preliminary data.</text>
</comment>
<dbReference type="Proteomes" id="UP001597541">
    <property type="component" value="Unassembled WGS sequence"/>
</dbReference>
<dbReference type="RefSeq" id="WP_377601909.1">
    <property type="nucleotide sequence ID" value="NZ_JBHUME010000007.1"/>
</dbReference>
<gene>
    <name evidence="1" type="ORF">ACFSUF_08125</name>
</gene>
<organism evidence="1 2">
    <name type="scientific">Paenibacillus gansuensis</name>
    <dbReference type="NCBI Taxonomy" id="306542"/>
    <lineage>
        <taxon>Bacteria</taxon>
        <taxon>Bacillati</taxon>
        <taxon>Bacillota</taxon>
        <taxon>Bacilli</taxon>
        <taxon>Bacillales</taxon>
        <taxon>Paenibacillaceae</taxon>
        <taxon>Paenibacillus</taxon>
    </lineage>
</organism>
<keyword evidence="2" id="KW-1185">Reference proteome</keyword>
<dbReference type="EMBL" id="JBHUME010000007">
    <property type="protein sequence ID" value="MFD2612386.1"/>
    <property type="molecule type" value="Genomic_DNA"/>
</dbReference>
<protein>
    <submittedName>
        <fullName evidence="1">Uncharacterized protein</fullName>
    </submittedName>
</protein>
<evidence type="ECO:0000313" key="2">
    <source>
        <dbReference type="Proteomes" id="UP001597541"/>
    </source>
</evidence>
<evidence type="ECO:0000313" key="1">
    <source>
        <dbReference type="EMBL" id="MFD2612386.1"/>
    </source>
</evidence>
<name>A0ABW5PAS4_9BACL</name>
<accession>A0ABW5PAS4</accession>